<dbReference type="KEGG" id="psoj:PHYSODRAFT_530853"/>
<reference evidence="1 3" key="1">
    <citation type="journal article" date="2006" name="Science">
        <title>Phytophthora genome sequences uncover evolutionary origins and mechanisms of pathogenesis.</title>
        <authorList>
            <person name="Tyler B.M."/>
            <person name="Tripathy S."/>
            <person name="Zhang X."/>
            <person name="Dehal P."/>
            <person name="Jiang R.H."/>
            <person name="Aerts A."/>
            <person name="Arredondo F.D."/>
            <person name="Baxter L."/>
            <person name="Bensasson D."/>
            <person name="Beynon J.L."/>
            <person name="Chapman J."/>
            <person name="Damasceno C.M."/>
            <person name="Dorrance A.E."/>
            <person name="Dou D."/>
            <person name="Dickerman A.W."/>
            <person name="Dubchak I.L."/>
            <person name="Garbelotto M."/>
            <person name="Gijzen M."/>
            <person name="Gordon S.G."/>
            <person name="Govers F."/>
            <person name="Grunwald N.J."/>
            <person name="Huang W."/>
            <person name="Ivors K.L."/>
            <person name="Jones R.W."/>
            <person name="Kamoun S."/>
            <person name="Krampis K."/>
            <person name="Lamour K.H."/>
            <person name="Lee M.K."/>
            <person name="McDonald W.H."/>
            <person name="Medina M."/>
            <person name="Meijer H.J."/>
            <person name="Nordberg E.K."/>
            <person name="Maclean D.J."/>
            <person name="Ospina-Giraldo M.D."/>
            <person name="Morris P.F."/>
            <person name="Phuntumart V."/>
            <person name="Putnam N.H."/>
            <person name="Rash S."/>
            <person name="Rose J.K."/>
            <person name="Sakihama Y."/>
            <person name="Salamov A.A."/>
            <person name="Savidor A."/>
            <person name="Scheuring C.F."/>
            <person name="Smith B.M."/>
            <person name="Sobral B.W."/>
            <person name="Terry A."/>
            <person name="Torto-Alalibo T.A."/>
            <person name="Win J."/>
            <person name="Xu Z."/>
            <person name="Zhang H."/>
            <person name="Grigoriev I.V."/>
            <person name="Rokhsar D.S."/>
            <person name="Boore J.L."/>
        </authorList>
    </citation>
    <scope>NUCLEOTIDE SEQUENCE [LARGE SCALE GENOMIC DNA]</scope>
    <source>
        <strain evidence="1 3">P6497</strain>
    </source>
</reference>
<dbReference type="Proteomes" id="UP000002640">
    <property type="component" value="Unassembled WGS sequence"/>
</dbReference>
<keyword evidence="3" id="KW-1185">Reference proteome</keyword>
<dbReference type="GeneID" id="20661534"/>
<proteinExistence type="predicted"/>
<dbReference type="RefSeq" id="XP_009537646.1">
    <property type="nucleotide sequence ID" value="XM_009539351.1"/>
</dbReference>
<protein>
    <recommendedName>
        <fullName evidence="4">SWIM-type domain-containing protein</fullName>
    </recommendedName>
</protein>
<accession>G5AC07</accession>
<evidence type="ECO:0008006" key="4">
    <source>
        <dbReference type="Google" id="ProtNLM"/>
    </source>
</evidence>
<feature type="non-terminal residue" evidence="1">
    <location>
        <position position="1"/>
    </location>
</feature>
<dbReference type="EMBL" id="JH159163">
    <property type="protein sequence ID" value="EGZ06882.1"/>
    <property type="molecule type" value="Genomic_DNA"/>
</dbReference>
<sequence length="118" mass="12925">LVASQRIAVFNTDEQSVVRVLYLGDGIGDNEEVSGIGDSQTAATHPNGVIVSEGCLMVDEKRSAATFYRSAVKWPVRQSHHIGMPPGGWVVRMNTFECMCPYFTKILSCAHAVELRLV</sequence>
<evidence type="ECO:0000313" key="1">
    <source>
        <dbReference type="EMBL" id="EGZ06882.1"/>
    </source>
</evidence>
<organism evidence="1 3">
    <name type="scientific">Phytophthora sojae (strain P6497)</name>
    <name type="common">Soybean stem and root rot agent</name>
    <name type="synonym">Phytophthora megasperma f. sp. glycines</name>
    <dbReference type="NCBI Taxonomy" id="1094619"/>
    <lineage>
        <taxon>Eukaryota</taxon>
        <taxon>Sar</taxon>
        <taxon>Stramenopiles</taxon>
        <taxon>Oomycota</taxon>
        <taxon>Peronosporomycetes</taxon>
        <taxon>Peronosporales</taxon>
        <taxon>Peronosporaceae</taxon>
        <taxon>Phytophthora</taxon>
    </lineage>
</organism>
<dbReference type="RefSeq" id="XP_009537682.1">
    <property type="nucleotide sequence ID" value="XM_009539387.1"/>
</dbReference>
<dbReference type="AlphaFoldDB" id="G5AC07"/>
<reference evidence="1" key="2">
    <citation type="submission" date="2011-09" db="EMBL/GenBank/DDBJ databases">
        <authorList>
            <consortium name="US DOE Joint Genome Institute (JGI-PGF)"/>
            <person name="Aerts A."/>
            <person name="Grimwood J."/>
            <person name="Schmutz J."/>
            <person name="Lucas S."/>
            <person name="Hammon N."/>
            <person name="Glavina del Rio T."/>
            <person name="Dalin E."/>
            <person name="Tice H."/>
            <person name="Pitluck S."/>
            <person name="Dehal P."/>
            <person name="Chapman J."/>
            <person name="Putman N.H."/>
            <person name="Salamov A.A."/>
            <person name="Terry A."/>
            <person name="Rokhsar D.S."/>
            <person name="Boore J.L."/>
            <person name="Tripathy S."/>
            <person name="Tyler B.M."/>
            <person name="Grigoriev I.V."/>
        </authorList>
    </citation>
    <scope>NUCLEOTIDE SEQUENCE</scope>
    <source>
        <strain evidence="1">P6497</strain>
    </source>
</reference>
<dbReference type="KEGG" id="psoj:PHYSODRAFT_530476"/>
<evidence type="ECO:0000313" key="3">
    <source>
        <dbReference type="Proteomes" id="UP000002640"/>
    </source>
</evidence>
<dbReference type="InParanoid" id="G5AC07"/>
<dbReference type="GeneID" id="20661486"/>
<evidence type="ECO:0000313" key="2">
    <source>
        <dbReference type="EMBL" id="EGZ06918.1"/>
    </source>
</evidence>
<name>G5AC07_PHYSP</name>
<gene>
    <name evidence="1" type="ORF">PHYSODRAFT_530476</name>
    <name evidence="2" type="ORF">PHYSODRAFT_530853</name>
</gene>
<dbReference type="EMBL" id="JH159163">
    <property type="protein sequence ID" value="EGZ06918.1"/>
    <property type="molecule type" value="Genomic_DNA"/>
</dbReference>